<name>A0AAW1DLR5_9HEMI</name>
<feature type="compositionally biased region" description="Basic residues" evidence="2">
    <location>
        <begin position="179"/>
        <end position="188"/>
    </location>
</feature>
<evidence type="ECO:0000313" key="4">
    <source>
        <dbReference type="Proteomes" id="UP001461498"/>
    </source>
</evidence>
<evidence type="ECO:0000313" key="3">
    <source>
        <dbReference type="EMBL" id="KAK9509394.1"/>
    </source>
</evidence>
<evidence type="ECO:0000256" key="2">
    <source>
        <dbReference type="SAM" id="MobiDB-lite"/>
    </source>
</evidence>
<keyword evidence="4" id="KW-1185">Reference proteome</keyword>
<proteinExistence type="predicted"/>
<protein>
    <submittedName>
        <fullName evidence="3">Uncharacterized protein</fullName>
    </submittedName>
</protein>
<dbReference type="EMBL" id="JAPXFL010000003">
    <property type="protein sequence ID" value="KAK9509394.1"/>
    <property type="molecule type" value="Genomic_DNA"/>
</dbReference>
<organism evidence="3 4">
    <name type="scientific">Rhynocoris fuscipes</name>
    <dbReference type="NCBI Taxonomy" id="488301"/>
    <lineage>
        <taxon>Eukaryota</taxon>
        <taxon>Metazoa</taxon>
        <taxon>Ecdysozoa</taxon>
        <taxon>Arthropoda</taxon>
        <taxon>Hexapoda</taxon>
        <taxon>Insecta</taxon>
        <taxon>Pterygota</taxon>
        <taxon>Neoptera</taxon>
        <taxon>Paraneoptera</taxon>
        <taxon>Hemiptera</taxon>
        <taxon>Heteroptera</taxon>
        <taxon>Panheteroptera</taxon>
        <taxon>Cimicomorpha</taxon>
        <taxon>Reduviidae</taxon>
        <taxon>Harpactorinae</taxon>
        <taxon>Harpactorini</taxon>
        <taxon>Rhynocoris</taxon>
    </lineage>
</organism>
<comment type="caution">
    <text evidence="3">The sequence shown here is derived from an EMBL/GenBank/DDBJ whole genome shotgun (WGS) entry which is preliminary data.</text>
</comment>
<feature type="compositionally biased region" description="Basic and acidic residues" evidence="2">
    <location>
        <begin position="162"/>
        <end position="178"/>
    </location>
</feature>
<accession>A0AAW1DLR5</accession>
<dbReference type="AlphaFoldDB" id="A0AAW1DLR5"/>
<feature type="coiled-coil region" evidence="1">
    <location>
        <begin position="100"/>
        <end position="127"/>
    </location>
</feature>
<dbReference type="Proteomes" id="UP001461498">
    <property type="component" value="Unassembled WGS sequence"/>
</dbReference>
<sequence length="188" mass="21814">MESERLIKLADCLSNSFKTDFEKNKEMVALLKKGQGEPNALNSSRPDLMNSRSFKRNFNEEQTKPRTVNRGSSITRVDKLTLEKILKYLEEKIPKMSEDMIQTKLHCTELEEKLNNVQQELDITKKAYAELIFYELNKDNKMKIKLDKDDVSTDTKSTNTNHKQEEQVSSKGAKDPDKKKKGQKKKKI</sequence>
<gene>
    <name evidence="3" type="ORF">O3M35_006721</name>
</gene>
<evidence type="ECO:0000256" key="1">
    <source>
        <dbReference type="SAM" id="Coils"/>
    </source>
</evidence>
<keyword evidence="1" id="KW-0175">Coiled coil</keyword>
<feature type="region of interest" description="Disordered" evidence="2">
    <location>
        <begin position="149"/>
        <end position="188"/>
    </location>
</feature>
<reference evidence="3 4" key="1">
    <citation type="submission" date="2022-12" db="EMBL/GenBank/DDBJ databases">
        <title>Chromosome-level genome assembly of true bugs.</title>
        <authorList>
            <person name="Ma L."/>
            <person name="Li H."/>
        </authorList>
    </citation>
    <scope>NUCLEOTIDE SEQUENCE [LARGE SCALE GENOMIC DNA]</scope>
    <source>
        <strain evidence="3">Lab_2022b</strain>
    </source>
</reference>